<dbReference type="PROSITE" id="PS00211">
    <property type="entry name" value="ABC_TRANSPORTER_1"/>
    <property type="match status" value="1"/>
</dbReference>
<dbReference type="PANTHER" id="PTHR43394:SF1">
    <property type="entry name" value="ATP-BINDING CASSETTE SUB-FAMILY B MEMBER 10, MITOCHONDRIAL"/>
    <property type="match status" value="1"/>
</dbReference>
<dbReference type="Pfam" id="PF00005">
    <property type="entry name" value="ABC_tran"/>
    <property type="match status" value="1"/>
</dbReference>
<dbReference type="InterPro" id="IPR027417">
    <property type="entry name" value="P-loop_NTPase"/>
</dbReference>
<dbReference type="Pfam" id="PF00664">
    <property type="entry name" value="ABC_membrane"/>
    <property type="match status" value="1"/>
</dbReference>
<evidence type="ECO:0000259" key="8">
    <source>
        <dbReference type="PROSITE" id="PS50893"/>
    </source>
</evidence>
<dbReference type="PROSITE" id="PS50929">
    <property type="entry name" value="ABC_TM1F"/>
    <property type="match status" value="1"/>
</dbReference>
<keyword evidence="6 7" id="KW-0472">Membrane</keyword>
<dbReference type="EMBL" id="JBIAFJ010000010">
    <property type="protein sequence ID" value="MFE9170670.1"/>
    <property type="molecule type" value="Genomic_DNA"/>
</dbReference>
<dbReference type="CDD" id="cd18564">
    <property type="entry name" value="ABC_6TM_exporter_like"/>
    <property type="match status" value="1"/>
</dbReference>
<accession>A0ABW6KUP7</accession>
<comment type="subcellular location">
    <subcellularLocation>
        <location evidence="1">Cell membrane</location>
        <topology evidence="1">Multi-pass membrane protein</topology>
    </subcellularLocation>
</comment>
<feature type="transmembrane region" description="Helical" evidence="7">
    <location>
        <begin position="76"/>
        <end position="100"/>
    </location>
</feature>
<dbReference type="GO" id="GO:0005524">
    <property type="term" value="F:ATP binding"/>
    <property type="evidence" value="ECO:0007669"/>
    <property type="project" value="UniProtKB-KW"/>
</dbReference>
<dbReference type="InterPro" id="IPR039421">
    <property type="entry name" value="Type_1_exporter"/>
</dbReference>
<evidence type="ECO:0000256" key="1">
    <source>
        <dbReference type="ARBA" id="ARBA00004651"/>
    </source>
</evidence>
<evidence type="ECO:0000259" key="9">
    <source>
        <dbReference type="PROSITE" id="PS50929"/>
    </source>
</evidence>
<dbReference type="InterPro" id="IPR036640">
    <property type="entry name" value="ABC1_TM_sf"/>
</dbReference>
<dbReference type="Proteomes" id="UP001601197">
    <property type="component" value="Unassembled WGS sequence"/>
</dbReference>
<evidence type="ECO:0000256" key="5">
    <source>
        <dbReference type="ARBA" id="ARBA00022989"/>
    </source>
</evidence>
<keyword evidence="2 7" id="KW-0812">Transmembrane</keyword>
<evidence type="ECO:0000256" key="7">
    <source>
        <dbReference type="SAM" id="Phobius"/>
    </source>
</evidence>
<keyword evidence="4 10" id="KW-0067">ATP-binding</keyword>
<feature type="domain" description="ABC transmembrane type-1" evidence="9">
    <location>
        <begin position="38"/>
        <end position="318"/>
    </location>
</feature>
<dbReference type="SUPFAM" id="SSF52540">
    <property type="entry name" value="P-loop containing nucleoside triphosphate hydrolases"/>
    <property type="match status" value="1"/>
</dbReference>
<protein>
    <submittedName>
        <fullName evidence="10">ABC transporter ATP-binding protein</fullName>
    </submittedName>
</protein>
<dbReference type="InterPro" id="IPR011527">
    <property type="entry name" value="ABC1_TM_dom"/>
</dbReference>
<evidence type="ECO:0000313" key="11">
    <source>
        <dbReference type="Proteomes" id="UP001601197"/>
    </source>
</evidence>
<keyword evidence="5 7" id="KW-1133">Transmembrane helix</keyword>
<feature type="domain" description="ABC transporter" evidence="8">
    <location>
        <begin position="352"/>
        <end position="587"/>
    </location>
</feature>
<proteinExistence type="predicted"/>
<feature type="transmembrane region" description="Helical" evidence="7">
    <location>
        <begin position="257"/>
        <end position="277"/>
    </location>
</feature>
<dbReference type="InterPro" id="IPR003439">
    <property type="entry name" value="ABC_transporter-like_ATP-bd"/>
</dbReference>
<organism evidence="10 11">
    <name type="scientific">Streptomyces kebangsaanensis</name>
    <dbReference type="NCBI Taxonomy" id="864058"/>
    <lineage>
        <taxon>Bacteria</taxon>
        <taxon>Bacillati</taxon>
        <taxon>Actinomycetota</taxon>
        <taxon>Actinomycetes</taxon>
        <taxon>Kitasatosporales</taxon>
        <taxon>Streptomycetaceae</taxon>
        <taxon>Streptomyces</taxon>
    </lineage>
</organism>
<dbReference type="SMART" id="SM00382">
    <property type="entry name" value="AAA"/>
    <property type="match status" value="1"/>
</dbReference>
<reference evidence="10 11" key="1">
    <citation type="submission" date="2024-10" db="EMBL/GenBank/DDBJ databases">
        <title>The Natural Products Discovery Center: Release of the First 8490 Sequenced Strains for Exploring Actinobacteria Biosynthetic Diversity.</title>
        <authorList>
            <person name="Kalkreuter E."/>
            <person name="Kautsar S.A."/>
            <person name="Yang D."/>
            <person name="Bader C.D."/>
            <person name="Teijaro C.N."/>
            <person name="Fluegel L."/>
            <person name="Davis C.M."/>
            <person name="Simpson J.R."/>
            <person name="Lauterbach L."/>
            <person name="Steele A.D."/>
            <person name="Gui C."/>
            <person name="Meng S."/>
            <person name="Li G."/>
            <person name="Viehrig K."/>
            <person name="Ye F."/>
            <person name="Su P."/>
            <person name="Kiefer A.F."/>
            <person name="Nichols A."/>
            <person name="Cepeda A.J."/>
            <person name="Yan W."/>
            <person name="Fan B."/>
            <person name="Jiang Y."/>
            <person name="Adhikari A."/>
            <person name="Zheng C.-J."/>
            <person name="Schuster L."/>
            <person name="Cowan T.M."/>
            <person name="Smanski M.J."/>
            <person name="Chevrette M.G."/>
            <person name="De Carvalho L.P.S."/>
            <person name="Shen B."/>
        </authorList>
    </citation>
    <scope>NUCLEOTIDE SEQUENCE [LARGE SCALE GENOMIC DNA]</scope>
    <source>
        <strain evidence="10 11">NPDC007147</strain>
    </source>
</reference>
<dbReference type="PANTHER" id="PTHR43394">
    <property type="entry name" value="ATP-DEPENDENT PERMEASE MDL1, MITOCHONDRIAL"/>
    <property type="match status" value="1"/>
</dbReference>
<evidence type="ECO:0000313" key="10">
    <source>
        <dbReference type="EMBL" id="MFE9170670.1"/>
    </source>
</evidence>
<evidence type="ECO:0000256" key="2">
    <source>
        <dbReference type="ARBA" id="ARBA00022692"/>
    </source>
</evidence>
<sequence>MGVESEDVVAAAPPLSLREVFRRFWPYTRGRRQWILPLVLLSLVGPLIDAAELWLFKVVVDEVLVPRDLTPFLWIGPTYAGLILLSGLLGIGDSLTSAYVSERFLLALRSDVFRHVKGLSPGFFERRRLGDLLSRITEDVEAIETFLLSGVVDVFYNLLRLGIFLGLLFYLSWDLTLLAIVIVPLFWGAARHFSRLIKQASRERTRRSGSLSAVVEESLGNVTLVQAYNRQDWEQDRFERENLGRYHAVMTSTRIRAFYGPLVEFIEVLGGLAVMGLGTWKLAQGQLTLGGLLVFLALIGKLYSPVRDLSRLGPTFYAASASAERIAELLDQRPQVCDAPGARRIGRARGEVEFDGVSFHYPDISRWALSDVSFRVGPGETLALVGASGAGKSTVAKLQLRFYDPDRGAVRLDGVDLRELVLSDVRDNVAVVLQETLVLHGTVRENIAYGRPDATDAEIVEAARAADADEFVRLLPDGYDTVVGQRGRMLSGGQRQRLAIARAMIRDAPVLLLDEPTTGLDAESGRRIMDPLRRLMAGRTTIVISHNLLTVRDATRIVVLDHGRVVESGTHDDLFLRGGTYARLHRLHATTAPAQAGPPPQGTVWS</sequence>
<evidence type="ECO:0000256" key="6">
    <source>
        <dbReference type="ARBA" id="ARBA00023136"/>
    </source>
</evidence>
<name>A0ABW6KUP7_9ACTN</name>
<dbReference type="Gene3D" id="1.20.1560.10">
    <property type="entry name" value="ABC transporter type 1, transmembrane domain"/>
    <property type="match status" value="1"/>
</dbReference>
<dbReference type="SUPFAM" id="SSF90123">
    <property type="entry name" value="ABC transporter transmembrane region"/>
    <property type="match status" value="1"/>
</dbReference>
<feature type="transmembrane region" description="Helical" evidence="7">
    <location>
        <begin position="34"/>
        <end position="56"/>
    </location>
</feature>
<keyword evidence="3" id="KW-0547">Nucleotide-binding</keyword>
<dbReference type="InterPro" id="IPR003593">
    <property type="entry name" value="AAA+_ATPase"/>
</dbReference>
<evidence type="ECO:0000256" key="3">
    <source>
        <dbReference type="ARBA" id="ARBA00022741"/>
    </source>
</evidence>
<feature type="transmembrane region" description="Helical" evidence="7">
    <location>
        <begin position="177"/>
        <end position="197"/>
    </location>
</feature>
<dbReference type="RefSeq" id="WP_388347082.1">
    <property type="nucleotide sequence ID" value="NZ_JBIAFJ010000010.1"/>
</dbReference>
<dbReference type="Gene3D" id="3.40.50.300">
    <property type="entry name" value="P-loop containing nucleotide triphosphate hydrolases"/>
    <property type="match status" value="1"/>
</dbReference>
<gene>
    <name evidence="10" type="ORF">ACFYNZ_14280</name>
</gene>
<evidence type="ECO:0000256" key="4">
    <source>
        <dbReference type="ARBA" id="ARBA00022840"/>
    </source>
</evidence>
<dbReference type="PROSITE" id="PS50893">
    <property type="entry name" value="ABC_TRANSPORTER_2"/>
    <property type="match status" value="1"/>
</dbReference>
<dbReference type="InterPro" id="IPR017871">
    <property type="entry name" value="ABC_transporter-like_CS"/>
</dbReference>
<comment type="caution">
    <text evidence="10">The sequence shown here is derived from an EMBL/GenBank/DDBJ whole genome shotgun (WGS) entry which is preliminary data.</text>
</comment>
<keyword evidence="11" id="KW-1185">Reference proteome</keyword>